<sequence>MATQHEHSTQLENILEHPKQYNVFLLNDDYTSMDFVVDILMKLFRKNFHDAHRIMIEVHQNGRGLCGVYPYEVAETKVHQVSILARENGFPLKAIMEEA</sequence>
<evidence type="ECO:0000313" key="3">
    <source>
        <dbReference type="EMBL" id="ADR34592.1"/>
    </source>
</evidence>
<dbReference type="HOGENOM" id="CLU_134358_1_0_7"/>
<evidence type="ECO:0000259" key="2">
    <source>
        <dbReference type="Pfam" id="PF02617"/>
    </source>
</evidence>
<protein>
    <recommendedName>
        <fullName evidence="1">ATP-dependent Clp protease adapter protein ClpS</fullName>
    </recommendedName>
</protein>
<proteinExistence type="inferred from homology"/>
<dbReference type="PANTHER" id="PTHR33473">
    <property type="entry name" value="ATP-DEPENDENT CLP PROTEASE ADAPTER PROTEIN CLPS1, CHLOROPLASTIC"/>
    <property type="match status" value="1"/>
</dbReference>
<dbReference type="Gene3D" id="3.30.1390.10">
    <property type="match status" value="1"/>
</dbReference>
<gene>
    <name evidence="1" type="primary">clpS</name>
    <name evidence="3" type="ordered locus">Sulku_1932</name>
</gene>
<dbReference type="eggNOG" id="COG2127">
    <property type="taxonomic scope" value="Bacteria"/>
</dbReference>
<dbReference type="SUPFAM" id="SSF54736">
    <property type="entry name" value="ClpS-like"/>
    <property type="match status" value="1"/>
</dbReference>
<reference evidence="3 4" key="1">
    <citation type="journal article" date="2012" name="Stand. Genomic Sci.">
        <title>Complete genome sequence of the sulfur compounds oxidizing chemolithoautotroph Sulfuricurvum kujiense type strain (YK-1(T)).</title>
        <authorList>
            <person name="Han C."/>
            <person name="Kotsyurbenko O."/>
            <person name="Chertkov O."/>
            <person name="Held B."/>
            <person name="Lapidus A."/>
            <person name="Nolan M."/>
            <person name="Lucas S."/>
            <person name="Hammon N."/>
            <person name="Deshpande S."/>
            <person name="Cheng J.F."/>
            <person name="Tapia R."/>
            <person name="Goodwin L.A."/>
            <person name="Pitluck S."/>
            <person name="Liolios K."/>
            <person name="Pagani I."/>
            <person name="Ivanova N."/>
            <person name="Mavromatis K."/>
            <person name="Mikhailova N."/>
            <person name="Pati A."/>
            <person name="Chen A."/>
            <person name="Palaniappan K."/>
            <person name="Land M."/>
            <person name="Hauser L."/>
            <person name="Chang Y.J."/>
            <person name="Jeffries C.D."/>
            <person name="Brambilla E.M."/>
            <person name="Rohde M."/>
            <person name="Spring S."/>
            <person name="Sikorski J."/>
            <person name="Goker M."/>
            <person name="Woyke T."/>
            <person name="Bristow J."/>
            <person name="Eisen J.A."/>
            <person name="Markowitz V."/>
            <person name="Hugenholtz P."/>
            <person name="Kyrpides N.C."/>
            <person name="Klenk H.P."/>
            <person name="Detter J.C."/>
        </authorList>
    </citation>
    <scope>NUCLEOTIDE SEQUENCE [LARGE SCALE GENOMIC DNA]</scope>
    <source>
        <strain evidence="4">ATCC BAA-921 / DSM 16994 / JCM 11577 / YK-1</strain>
    </source>
</reference>
<dbReference type="GO" id="GO:0006508">
    <property type="term" value="P:proteolysis"/>
    <property type="evidence" value="ECO:0007669"/>
    <property type="project" value="UniProtKB-UniRule"/>
</dbReference>
<comment type="function">
    <text evidence="1">Involved in the modulation of the specificity of the ClpAP-mediated ATP-dependent protein degradation.</text>
</comment>
<dbReference type="EMBL" id="CP002355">
    <property type="protein sequence ID" value="ADR34592.1"/>
    <property type="molecule type" value="Genomic_DNA"/>
</dbReference>
<evidence type="ECO:0000256" key="1">
    <source>
        <dbReference type="HAMAP-Rule" id="MF_00302"/>
    </source>
</evidence>
<feature type="domain" description="Adaptor protein ClpS core" evidence="2">
    <location>
        <begin position="17"/>
        <end position="94"/>
    </location>
</feature>
<evidence type="ECO:0000313" key="4">
    <source>
        <dbReference type="Proteomes" id="UP000008721"/>
    </source>
</evidence>
<dbReference type="PANTHER" id="PTHR33473:SF19">
    <property type="entry name" value="ATP-DEPENDENT CLP PROTEASE ADAPTER PROTEIN CLPS"/>
    <property type="match status" value="1"/>
</dbReference>
<dbReference type="NCBIfam" id="NF000672">
    <property type="entry name" value="PRK00033.1-5"/>
    <property type="match status" value="1"/>
</dbReference>
<dbReference type="HAMAP" id="MF_00302">
    <property type="entry name" value="ClpS"/>
    <property type="match status" value="1"/>
</dbReference>
<dbReference type="GO" id="GO:0030163">
    <property type="term" value="P:protein catabolic process"/>
    <property type="evidence" value="ECO:0007669"/>
    <property type="project" value="InterPro"/>
</dbReference>
<dbReference type="FunFam" id="3.30.1390.10:FF:000002">
    <property type="entry name" value="ATP-dependent Clp protease adapter protein ClpS"/>
    <property type="match status" value="1"/>
</dbReference>
<keyword evidence="3" id="KW-0378">Hydrolase</keyword>
<dbReference type="Proteomes" id="UP000008721">
    <property type="component" value="Chromosome"/>
</dbReference>
<dbReference type="InterPro" id="IPR022935">
    <property type="entry name" value="ClpS"/>
</dbReference>
<dbReference type="InterPro" id="IPR014719">
    <property type="entry name" value="Ribosomal_bL12_C/ClpS-like"/>
</dbReference>
<dbReference type="InterPro" id="IPR003769">
    <property type="entry name" value="ClpS_core"/>
</dbReference>
<organism evidence="3 4">
    <name type="scientific">Sulfuricurvum kujiense (strain ATCC BAA-921 / DSM 16994 / JCM 11577 / YK-1)</name>
    <dbReference type="NCBI Taxonomy" id="709032"/>
    <lineage>
        <taxon>Bacteria</taxon>
        <taxon>Pseudomonadati</taxon>
        <taxon>Campylobacterota</taxon>
        <taxon>Epsilonproteobacteria</taxon>
        <taxon>Campylobacterales</taxon>
        <taxon>Sulfurimonadaceae</taxon>
        <taxon>Sulfuricurvum</taxon>
    </lineage>
</organism>
<dbReference type="RefSeq" id="WP_013460789.1">
    <property type="nucleotide sequence ID" value="NC_014762.1"/>
</dbReference>
<dbReference type="AlphaFoldDB" id="E4U235"/>
<comment type="similarity">
    <text evidence="1">Belongs to the ClpS family.</text>
</comment>
<dbReference type="KEGG" id="sku:Sulku_1932"/>
<name>E4U235_SULKY</name>
<comment type="subunit">
    <text evidence="1">Binds to the N-terminal domain of the chaperone ClpA.</text>
</comment>
<dbReference type="OrthoDB" id="9796121at2"/>
<dbReference type="STRING" id="709032.Sulku_1932"/>
<keyword evidence="3" id="KW-0645">Protease</keyword>
<dbReference type="Pfam" id="PF02617">
    <property type="entry name" value="ClpS"/>
    <property type="match status" value="1"/>
</dbReference>
<accession>E4U235</accession>
<keyword evidence="4" id="KW-1185">Reference proteome</keyword>
<dbReference type="GO" id="GO:0008233">
    <property type="term" value="F:peptidase activity"/>
    <property type="evidence" value="ECO:0007669"/>
    <property type="project" value="UniProtKB-KW"/>
</dbReference>